<evidence type="ECO:0000313" key="4">
    <source>
        <dbReference type="Proteomes" id="UP000192472"/>
    </source>
</evidence>
<dbReference type="AlphaFoldDB" id="A0A1W2GL60"/>
<reference evidence="3 4" key="1">
    <citation type="submission" date="2017-04" db="EMBL/GenBank/DDBJ databases">
        <authorList>
            <person name="Afonso C.L."/>
            <person name="Miller P.J."/>
            <person name="Scott M.A."/>
            <person name="Spackman E."/>
            <person name="Goraichik I."/>
            <person name="Dimitrov K.M."/>
            <person name="Suarez D.L."/>
            <person name="Swayne D.E."/>
        </authorList>
    </citation>
    <scope>NUCLEOTIDE SEQUENCE [LARGE SCALE GENOMIC DNA]</scope>
    <source>
        <strain evidence="3 4">DSM 26133</strain>
    </source>
</reference>
<dbReference type="Gene3D" id="3.30.565.10">
    <property type="entry name" value="Histidine kinase-like ATPase, C-terminal domain"/>
    <property type="match status" value="1"/>
</dbReference>
<dbReference type="Proteomes" id="UP000192472">
    <property type="component" value="Unassembled WGS sequence"/>
</dbReference>
<gene>
    <name evidence="3" type="ORF">SAMN04488029_3333</name>
</gene>
<dbReference type="Pfam" id="PF06580">
    <property type="entry name" value="His_kinase"/>
    <property type="match status" value="1"/>
</dbReference>
<keyword evidence="4" id="KW-1185">Reference proteome</keyword>
<feature type="transmembrane region" description="Helical" evidence="1">
    <location>
        <begin position="81"/>
        <end position="103"/>
    </location>
</feature>
<dbReference type="GO" id="GO:0000155">
    <property type="term" value="F:phosphorelay sensor kinase activity"/>
    <property type="evidence" value="ECO:0007669"/>
    <property type="project" value="InterPro"/>
</dbReference>
<proteinExistence type="predicted"/>
<accession>A0A1W2GL60</accession>
<keyword evidence="3" id="KW-0418">Kinase</keyword>
<keyword evidence="1" id="KW-0812">Transmembrane</keyword>
<dbReference type="PANTHER" id="PTHR34220:SF7">
    <property type="entry name" value="SENSOR HISTIDINE KINASE YPDA"/>
    <property type="match status" value="1"/>
</dbReference>
<organism evidence="3 4">
    <name type="scientific">Reichenbachiella faecimaris</name>
    <dbReference type="NCBI Taxonomy" id="692418"/>
    <lineage>
        <taxon>Bacteria</taxon>
        <taxon>Pseudomonadati</taxon>
        <taxon>Bacteroidota</taxon>
        <taxon>Cytophagia</taxon>
        <taxon>Cytophagales</taxon>
        <taxon>Reichenbachiellaceae</taxon>
        <taxon>Reichenbachiella</taxon>
    </lineage>
</organism>
<evidence type="ECO:0000313" key="3">
    <source>
        <dbReference type="EMBL" id="SMD37294.1"/>
    </source>
</evidence>
<keyword evidence="1" id="KW-0472">Membrane</keyword>
<name>A0A1W2GL60_REIFA</name>
<dbReference type="OrthoDB" id="9792992at2"/>
<sequence>MNWSSLYLNFMQELKKEWFWHVLFWVGYLLVKIFIVEYFREDFGVVLLVELISLPLKMLLVYLLIFYLIPKFLLNKQYLKFCIWLLALIVFAALARRLTDIYVAYPISMLYFDRALLWDFGTAFRNLVFVYPVVGLATAIYLMSHWVKDYQMRTQLQREKLEAELKYLKAQVHPHFLFNTINNIYSLSLDQSPKTAQALLELSDLLSYMLYECNVDRISLKKEIELIENYINLERLRYSERLELQFHTDGEIEDASIAPLILLPFVDNCFKHGAGDSMAECFVHFTLTVKDGVLFLNLKNSVDNSGHRPQEHSGIGLPNTRKRLEGEYPDRYELEIKDAPDLYEVKLTIGLDEKS</sequence>
<dbReference type="InterPro" id="IPR050640">
    <property type="entry name" value="Bact_2-comp_sensor_kinase"/>
</dbReference>
<dbReference type="InterPro" id="IPR036890">
    <property type="entry name" value="HATPase_C_sf"/>
</dbReference>
<dbReference type="PANTHER" id="PTHR34220">
    <property type="entry name" value="SENSOR HISTIDINE KINASE YPDA"/>
    <property type="match status" value="1"/>
</dbReference>
<feature type="transmembrane region" description="Helical" evidence="1">
    <location>
        <begin position="123"/>
        <end position="143"/>
    </location>
</feature>
<dbReference type="RefSeq" id="WP_084373946.1">
    <property type="nucleotide sequence ID" value="NZ_FWYF01000003.1"/>
</dbReference>
<dbReference type="STRING" id="692418.SAMN04488029_3333"/>
<dbReference type="InterPro" id="IPR010559">
    <property type="entry name" value="Sig_transdc_His_kin_internal"/>
</dbReference>
<evidence type="ECO:0000256" key="1">
    <source>
        <dbReference type="SAM" id="Phobius"/>
    </source>
</evidence>
<dbReference type="GO" id="GO:0016020">
    <property type="term" value="C:membrane"/>
    <property type="evidence" value="ECO:0007669"/>
    <property type="project" value="InterPro"/>
</dbReference>
<keyword evidence="1" id="KW-1133">Transmembrane helix</keyword>
<dbReference type="EMBL" id="FWYF01000003">
    <property type="protein sequence ID" value="SMD37294.1"/>
    <property type="molecule type" value="Genomic_DNA"/>
</dbReference>
<feature type="transmembrane region" description="Helical" evidence="1">
    <location>
        <begin position="45"/>
        <end position="69"/>
    </location>
</feature>
<feature type="domain" description="Signal transduction histidine kinase internal region" evidence="2">
    <location>
        <begin position="163"/>
        <end position="242"/>
    </location>
</feature>
<keyword evidence="3" id="KW-0808">Transferase</keyword>
<evidence type="ECO:0000259" key="2">
    <source>
        <dbReference type="Pfam" id="PF06580"/>
    </source>
</evidence>
<feature type="transmembrane region" description="Helical" evidence="1">
    <location>
        <begin position="18"/>
        <end position="39"/>
    </location>
</feature>
<protein>
    <submittedName>
        <fullName evidence="3">Histidine kinase</fullName>
    </submittedName>
</protein>